<proteinExistence type="predicted"/>
<dbReference type="Gene3D" id="3.40.250.10">
    <property type="entry name" value="Rhodanese-like domain"/>
    <property type="match status" value="1"/>
</dbReference>
<name>A0A3N2DAR8_9MICO</name>
<dbReference type="GO" id="GO:0016491">
    <property type="term" value="F:oxidoreductase activity"/>
    <property type="evidence" value="ECO:0007669"/>
    <property type="project" value="UniProtKB-KW"/>
</dbReference>
<evidence type="ECO:0000256" key="3">
    <source>
        <dbReference type="ARBA" id="ARBA00022827"/>
    </source>
</evidence>
<dbReference type="Proteomes" id="UP000275356">
    <property type="component" value="Unassembled WGS sequence"/>
</dbReference>
<dbReference type="SMART" id="SM00450">
    <property type="entry name" value="RHOD"/>
    <property type="match status" value="1"/>
</dbReference>
<dbReference type="PRINTS" id="PR00368">
    <property type="entry name" value="FADPNR"/>
</dbReference>
<accession>A0A3N2DAR8</accession>
<keyword evidence="5" id="KW-0676">Redox-active center</keyword>
<evidence type="ECO:0000259" key="6">
    <source>
        <dbReference type="PROSITE" id="PS50206"/>
    </source>
</evidence>
<evidence type="ECO:0000313" key="8">
    <source>
        <dbReference type="Proteomes" id="UP000275356"/>
    </source>
</evidence>
<dbReference type="AlphaFoldDB" id="A0A3N2DAR8"/>
<dbReference type="Pfam" id="PF00581">
    <property type="entry name" value="Rhodanese"/>
    <property type="match status" value="1"/>
</dbReference>
<feature type="domain" description="Rhodanese" evidence="6">
    <location>
        <begin position="488"/>
        <end position="571"/>
    </location>
</feature>
<evidence type="ECO:0000256" key="5">
    <source>
        <dbReference type="ARBA" id="ARBA00023284"/>
    </source>
</evidence>
<dbReference type="Pfam" id="PF07992">
    <property type="entry name" value="Pyr_redox_2"/>
    <property type="match status" value="1"/>
</dbReference>
<dbReference type="PRINTS" id="PR00411">
    <property type="entry name" value="PNDRDTASEI"/>
</dbReference>
<sequence>MTDSTDARPDRLRIVVVGGVAGGMSAAARARRLDEDADIVVLERGDHPSFANCGLPYYVSGEIADPAKLLVQTPASLRAALDLDVRTRHDAVGLDPDARTVTARTPDGTVTLAYDALVLAPGARAVLPPIPGLADALEAGVATTLRTVDDAVALRDRVVALREPTTTAGRPARAVVLGAGFIGLEAAEALRLAGLDVDVVELAPHVLPPLERELATLVTAELERLGIRVRDGLGAVELHRSPGAAAAPVAVELADGEVIDADLVVVSVGVTPDTAPFEAAGVACERGAIVVDEHGRTSVPGIWAVGDATVSTDPVTGVRRPVPLAGPANRAGRLVADDVMGVATRPVPRPLGTAIVRVGELTAALTGANRAALDAAGVAYETIHLHPGNHAGYFPGASQLHLLLHLRRTDGALLGAQAVGRNGVDKRIDVLATALRHGARGGDLVDLDLAYAPPYGSAKDPVNLAGMMADNLTSGVLAQWQARDLDDVLATALVLDVRSPAEYATGHLPGALNVPHTQVRERLAEIRAAAAGRAVRVHCASGMRSYLAHRVLVEEGFDSANLSGGMLTLTAWLGRDAKDVLVVGETGSSPKELP</sequence>
<evidence type="ECO:0000313" key="7">
    <source>
        <dbReference type="EMBL" id="ROR96911.1"/>
    </source>
</evidence>
<dbReference type="PANTHER" id="PTHR43429:SF1">
    <property type="entry name" value="NAD(P)H SULFUR OXIDOREDUCTASE (COA-DEPENDENT)"/>
    <property type="match status" value="1"/>
</dbReference>
<dbReference type="Gene3D" id="3.50.50.60">
    <property type="entry name" value="FAD/NAD(P)-binding domain"/>
    <property type="match status" value="2"/>
</dbReference>
<keyword evidence="4" id="KW-0560">Oxidoreductase</keyword>
<gene>
    <name evidence="7" type="ORF">EDD28_1504</name>
</gene>
<dbReference type="PROSITE" id="PS00380">
    <property type="entry name" value="RHODANESE_1"/>
    <property type="match status" value="1"/>
</dbReference>
<dbReference type="InterPro" id="IPR023753">
    <property type="entry name" value="FAD/NAD-binding_dom"/>
</dbReference>
<evidence type="ECO:0000256" key="2">
    <source>
        <dbReference type="ARBA" id="ARBA00022630"/>
    </source>
</evidence>
<dbReference type="PROSITE" id="PS50206">
    <property type="entry name" value="RHODANESE_3"/>
    <property type="match status" value="1"/>
</dbReference>
<evidence type="ECO:0000256" key="4">
    <source>
        <dbReference type="ARBA" id="ARBA00023002"/>
    </source>
</evidence>
<reference evidence="7 8" key="1">
    <citation type="submission" date="2018-11" db="EMBL/GenBank/DDBJ databases">
        <title>Sequencing the genomes of 1000 actinobacteria strains.</title>
        <authorList>
            <person name="Klenk H.-P."/>
        </authorList>
    </citation>
    <scope>NUCLEOTIDE SEQUENCE [LARGE SCALE GENOMIC DNA]</scope>
    <source>
        <strain evidence="7 8">DSM 13521</strain>
    </source>
</reference>
<dbReference type="PANTHER" id="PTHR43429">
    <property type="entry name" value="PYRIDINE NUCLEOTIDE-DISULFIDE OXIDOREDUCTASE DOMAIN-CONTAINING"/>
    <property type="match status" value="1"/>
</dbReference>
<dbReference type="SUPFAM" id="SSF51905">
    <property type="entry name" value="FAD/NAD(P)-binding domain"/>
    <property type="match status" value="1"/>
</dbReference>
<protein>
    <submittedName>
        <fullName evidence="7">NADPH-dependent 2,4-dienoyl-CoA reductase/sulfur reductase-like enzyme</fullName>
    </submittedName>
</protein>
<dbReference type="SUPFAM" id="SSF55424">
    <property type="entry name" value="FAD/NAD-linked reductases, dimerisation (C-terminal) domain"/>
    <property type="match status" value="1"/>
</dbReference>
<comment type="caution">
    <text evidence="7">The sequence shown here is derived from an EMBL/GenBank/DDBJ whole genome shotgun (WGS) entry which is preliminary data.</text>
</comment>
<dbReference type="InterPro" id="IPR016156">
    <property type="entry name" value="FAD/NAD-linked_Rdtase_dimer_sf"/>
</dbReference>
<evidence type="ECO:0000256" key="1">
    <source>
        <dbReference type="ARBA" id="ARBA00001974"/>
    </source>
</evidence>
<dbReference type="EMBL" id="RKHQ01000001">
    <property type="protein sequence ID" value="ROR96911.1"/>
    <property type="molecule type" value="Genomic_DNA"/>
</dbReference>
<dbReference type="InterPro" id="IPR001763">
    <property type="entry name" value="Rhodanese-like_dom"/>
</dbReference>
<dbReference type="InterPro" id="IPR050260">
    <property type="entry name" value="FAD-bd_OxRdtase"/>
</dbReference>
<comment type="cofactor">
    <cofactor evidence="1">
        <name>FAD</name>
        <dbReference type="ChEBI" id="CHEBI:57692"/>
    </cofactor>
</comment>
<dbReference type="InterPro" id="IPR036188">
    <property type="entry name" value="FAD/NAD-bd_sf"/>
</dbReference>
<dbReference type="GO" id="GO:0004792">
    <property type="term" value="F:thiosulfate-cyanide sulfurtransferase activity"/>
    <property type="evidence" value="ECO:0007669"/>
    <property type="project" value="InterPro"/>
</dbReference>
<keyword evidence="2" id="KW-0285">Flavoprotein</keyword>
<dbReference type="InterPro" id="IPR036873">
    <property type="entry name" value="Rhodanese-like_dom_sf"/>
</dbReference>
<keyword evidence="8" id="KW-1185">Reference proteome</keyword>
<dbReference type="SUPFAM" id="SSF52821">
    <property type="entry name" value="Rhodanese/Cell cycle control phosphatase"/>
    <property type="match status" value="1"/>
</dbReference>
<organism evidence="7 8">
    <name type="scientific">Salana multivorans</name>
    <dbReference type="NCBI Taxonomy" id="120377"/>
    <lineage>
        <taxon>Bacteria</taxon>
        <taxon>Bacillati</taxon>
        <taxon>Actinomycetota</taxon>
        <taxon>Actinomycetes</taxon>
        <taxon>Micrococcales</taxon>
        <taxon>Beutenbergiaceae</taxon>
        <taxon>Salana</taxon>
    </lineage>
</organism>
<dbReference type="InterPro" id="IPR001307">
    <property type="entry name" value="Thiosulphate_STrfase_CS"/>
</dbReference>
<keyword evidence="3" id="KW-0274">FAD</keyword>